<dbReference type="PANTHER" id="PTHR11627">
    <property type="entry name" value="FRUCTOSE-BISPHOSPHATE ALDOLASE"/>
    <property type="match status" value="1"/>
</dbReference>
<evidence type="ECO:0000313" key="7">
    <source>
        <dbReference type="EMBL" id="NIZ61337.1"/>
    </source>
</evidence>
<evidence type="ECO:0000256" key="3">
    <source>
        <dbReference type="ARBA" id="ARBA00013068"/>
    </source>
</evidence>
<keyword evidence="4" id="KW-0324">Glycolysis</keyword>
<dbReference type="RefSeq" id="WP_167683899.1">
    <property type="nucleotide sequence ID" value="NZ_QHLQ01000008.1"/>
</dbReference>
<evidence type="ECO:0000256" key="5">
    <source>
        <dbReference type="ARBA" id="ARBA00023239"/>
    </source>
</evidence>
<dbReference type="Gene3D" id="3.20.20.70">
    <property type="entry name" value="Aldolase class I"/>
    <property type="match status" value="1"/>
</dbReference>
<comment type="similarity">
    <text evidence="2">Belongs to the class I fructose-bisphosphate aldolase family.</text>
</comment>
<dbReference type="EC" id="4.1.2.13" evidence="3"/>
<organism evidence="7 8">
    <name type="scientific">Parasedimentitalea denitrificans</name>
    <dbReference type="NCBI Taxonomy" id="2211118"/>
    <lineage>
        <taxon>Bacteria</taxon>
        <taxon>Pseudomonadati</taxon>
        <taxon>Pseudomonadota</taxon>
        <taxon>Alphaproteobacteria</taxon>
        <taxon>Rhodobacterales</taxon>
        <taxon>Paracoccaceae</taxon>
        <taxon>Parasedimentitalea</taxon>
    </lineage>
</organism>
<keyword evidence="8" id="KW-1185">Reference proteome</keyword>
<dbReference type="EMBL" id="QHLQ01000008">
    <property type="protein sequence ID" value="NIZ61337.1"/>
    <property type="molecule type" value="Genomic_DNA"/>
</dbReference>
<proteinExistence type="inferred from homology"/>
<accession>A0ABX0W6Z3</accession>
<evidence type="ECO:0000313" key="8">
    <source>
        <dbReference type="Proteomes" id="UP001429564"/>
    </source>
</evidence>
<dbReference type="NCBIfam" id="NF003784">
    <property type="entry name" value="PRK05377.1"/>
    <property type="match status" value="1"/>
</dbReference>
<keyword evidence="5" id="KW-0456">Lyase</keyword>
<comment type="caution">
    <text evidence="7">The sequence shown here is derived from an EMBL/GenBank/DDBJ whole genome shotgun (WGS) entry which is preliminary data.</text>
</comment>
<dbReference type="SUPFAM" id="SSF51569">
    <property type="entry name" value="Aldolase"/>
    <property type="match status" value="1"/>
</dbReference>
<sequence length="300" mass="32021">MTQDLSIQQQQFDRIANGQGFIAALDQSGGSTPKALALYGVTSDAFSNDDEMFGEIHKMRTRIIQAPDFNSQKILGAILFEKTMDGQIDGTPVASYLWDQCGVVPFLKVDKGLADEANGAQVMKPMPDLDALLARAGEAGIFGTKMRSVIKTANTDGVRDVVAQQFEVGKQIAAAGLLPIIEPEVDIHSDTKGEAEILLKAELLKQLNALPADTKVALKLTLPNVSGLYDELADHDNVVRVVALSGGYSTDQACALLSQNAKMIASFSRALTEGLNVSMSDDEYNTALGSNIGKICQASL</sequence>
<protein>
    <recommendedName>
        <fullName evidence="3">fructose-bisphosphate aldolase</fullName>
        <ecNumber evidence="3">4.1.2.13</ecNumber>
    </recommendedName>
    <alternativeName>
        <fullName evidence="6">Fructose-bisphosphate aldolase class I</fullName>
    </alternativeName>
</protein>
<dbReference type="Proteomes" id="UP001429564">
    <property type="component" value="Unassembled WGS sequence"/>
</dbReference>
<evidence type="ECO:0000256" key="6">
    <source>
        <dbReference type="ARBA" id="ARBA00029799"/>
    </source>
</evidence>
<dbReference type="InterPro" id="IPR013785">
    <property type="entry name" value="Aldolase_TIM"/>
</dbReference>
<name>A0ABX0W6Z3_9RHOB</name>
<reference evidence="7 8" key="1">
    <citation type="submission" date="2018-05" db="EMBL/GenBank/DDBJ databases">
        <authorList>
            <person name="Zhang Y.-J."/>
        </authorList>
    </citation>
    <scope>NUCLEOTIDE SEQUENCE [LARGE SCALE GENOMIC DNA]</scope>
    <source>
        <strain evidence="7 8">CY04</strain>
    </source>
</reference>
<evidence type="ECO:0000256" key="4">
    <source>
        <dbReference type="ARBA" id="ARBA00023152"/>
    </source>
</evidence>
<evidence type="ECO:0000256" key="2">
    <source>
        <dbReference type="ARBA" id="ARBA00010387"/>
    </source>
</evidence>
<evidence type="ECO:0000256" key="1">
    <source>
        <dbReference type="ARBA" id="ARBA00004714"/>
    </source>
</evidence>
<dbReference type="Pfam" id="PF00274">
    <property type="entry name" value="Glycolytic"/>
    <property type="match status" value="1"/>
</dbReference>
<comment type="pathway">
    <text evidence="1">Carbohydrate degradation; glycolysis; D-glyceraldehyde 3-phosphate and glycerone phosphate from D-glucose: step 4/4.</text>
</comment>
<dbReference type="InterPro" id="IPR000741">
    <property type="entry name" value="FBA_I"/>
</dbReference>
<gene>
    <name evidence="7" type="ORF">DL239_10160</name>
</gene>